<feature type="signal peptide" evidence="5">
    <location>
        <begin position="1"/>
        <end position="23"/>
    </location>
</feature>
<comment type="similarity">
    <text evidence="1">Belongs to the sulfatase family.</text>
</comment>
<name>A0ABS8PL84_9BACT</name>
<dbReference type="InterPro" id="IPR000917">
    <property type="entry name" value="Sulfatase_N"/>
</dbReference>
<dbReference type="PROSITE" id="PS00149">
    <property type="entry name" value="SULFATASE_2"/>
    <property type="match status" value="1"/>
</dbReference>
<evidence type="ECO:0000256" key="4">
    <source>
        <dbReference type="ARBA" id="ARBA00022837"/>
    </source>
</evidence>
<reference evidence="7 8" key="1">
    <citation type="submission" date="2021-11" db="EMBL/GenBank/DDBJ databases">
        <title>Genomic of Niabella pedocola.</title>
        <authorList>
            <person name="Wu T."/>
        </authorList>
    </citation>
    <scope>NUCLEOTIDE SEQUENCE [LARGE SCALE GENOMIC DNA]</scope>
    <source>
        <strain evidence="7 8">JCM 31011</strain>
    </source>
</reference>
<keyword evidence="3" id="KW-0378">Hydrolase</keyword>
<dbReference type="InterPro" id="IPR017850">
    <property type="entry name" value="Alkaline_phosphatase_core_sf"/>
</dbReference>
<evidence type="ECO:0000256" key="3">
    <source>
        <dbReference type="ARBA" id="ARBA00022801"/>
    </source>
</evidence>
<keyword evidence="5" id="KW-0732">Signal</keyword>
<dbReference type="EMBL" id="JAJNEC010000003">
    <property type="protein sequence ID" value="MCD2421860.1"/>
    <property type="molecule type" value="Genomic_DNA"/>
</dbReference>
<keyword evidence="8" id="KW-1185">Reference proteome</keyword>
<comment type="caution">
    <text evidence="7">The sequence shown here is derived from an EMBL/GenBank/DDBJ whole genome shotgun (WGS) entry which is preliminary data.</text>
</comment>
<proteinExistence type="inferred from homology"/>
<dbReference type="InterPro" id="IPR050738">
    <property type="entry name" value="Sulfatase"/>
</dbReference>
<keyword evidence="4" id="KW-0106">Calcium</keyword>
<dbReference type="PANTHER" id="PTHR42693">
    <property type="entry name" value="ARYLSULFATASE FAMILY MEMBER"/>
    <property type="match status" value="1"/>
</dbReference>
<feature type="domain" description="Sulfatase N-terminal" evidence="6">
    <location>
        <begin position="33"/>
        <end position="354"/>
    </location>
</feature>
<evidence type="ECO:0000256" key="5">
    <source>
        <dbReference type="SAM" id="SignalP"/>
    </source>
</evidence>
<evidence type="ECO:0000313" key="7">
    <source>
        <dbReference type="EMBL" id="MCD2421860.1"/>
    </source>
</evidence>
<organism evidence="7 8">
    <name type="scientific">Niabella pedocola</name>
    <dbReference type="NCBI Taxonomy" id="1752077"/>
    <lineage>
        <taxon>Bacteria</taxon>
        <taxon>Pseudomonadati</taxon>
        <taxon>Bacteroidota</taxon>
        <taxon>Chitinophagia</taxon>
        <taxon>Chitinophagales</taxon>
        <taxon>Chitinophagaceae</taxon>
        <taxon>Niabella</taxon>
    </lineage>
</organism>
<dbReference type="Proteomes" id="UP001199816">
    <property type="component" value="Unassembled WGS sequence"/>
</dbReference>
<feature type="chain" id="PRO_5047488874" evidence="5">
    <location>
        <begin position="24"/>
        <end position="491"/>
    </location>
</feature>
<evidence type="ECO:0000256" key="2">
    <source>
        <dbReference type="ARBA" id="ARBA00022723"/>
    </source>
</evidence>
<keyword evidence="2" id="KW-0479">Metal-binding</keyword>
<dbReference type="Pfam" id="PF14707">
    <property type="entry name" value="Sulfatase_C"/>
    <property type="match status" value="1"/>
</dbReference>
<evidence type="ECO:0000256" key="1">
    <source>
        <dbReference type="ARBA" id="ARBA00008779"/>
    </source>
</evidence>
<sequence>MKVYNYCCFIVLLFTGIVNRVDAQSGLQKAPRPNMVVIFMDDMGYGDPECYAGAPYKTPAINKLAAEGMRFTNFYAAQAVCSASRAGLLTGCYPNRIGMHGALMPWATLALNPAEETIASTLKKAGYRTGMIGKWHLGAKAPFLPMHYGFDEYLGLPYSNDMWPVGYDGKPVTDTTDRKFKYPPLPLLEGDRPVRFIKTLEDQGTLTATYTERACDFIKRNKKNPFFLYLAHSMVHVPIAASPRFLGKSGAGLFGDVMMEVDWSVSEIMRTLKEQGIDRNTLVVFTSDNGPWLTFGDHAGNTGGLREGKGSSWEGGQREPCIVRWPAMVPAGTVCNNLSATIDLLPTLAGLAGAPLPRQKIDGIDISSLLFMKEGANPRDELAYYYGRNNLEAVRKGSWKLVLPHRGQTYKTYMPGKNGFPGGYADVAVPQALYDLAHDPGETQDVQKAHPEMVAVLMEVAGRYRRTLGDDLTKTPCAECREPGKIPTGKE</sequence>
<evidence type="ECO:0000259" key="6">
    <source>
        <dbReference type="Pfam" id="PF00884"/>
    </source>
</evidence>
<gene>
    <name evidence="7" type="ORF">LQ567_03745</name>
</gene>
<dbReference type="PANTHER" id="PTHR42693:SF53">
    <property type="entry name" value="ENDO-4-O-SULFATASE"/>
    <property type="match status" value="1"/>
</dbReference>
<dbReference type="CDD" id="cd16026">
    <property type="entry name" value="GALNS_like"/>
    <property type="match status" value="1"/>
</dbReference>
<dbReference type="Pfam" id="PF00884">
    <property type="entry name" value="Sulfatase"/>
    <property type="match status" value="1"/>
</dbReference>
<dbReference type="SUPFAM" id="SSF53649">
    <property type="entry name" value="Alkaline phosphatase-like"/>
    <property type="match status" value="1"/>
</dbReference>
<dbReference type="Gene3D" id="3.30.1120.10">
    <property type="match status" value="1"/>
</dbReference>
<accession>A0ABS8PL84</accession>
<dbReference type="RefSeq" id="WP_231002761.1">
    <property type="nucleotide sequence ID" value="NZ_JAJNEC010000003.1"/>
</dbReference>
<dbReference type="Gene3D" id="3.40.720.10">
    <property type="entry name" value="Alkaline Phosphatase, subunit A"/>
    <property type="match status" value="1"/>
</dbReference>
<dbReference type="InterPro" id="IPR024607">
    <property type="entry name" value="Sulfatase_CS"/>
</dbReference>
<protein>
    <submittedName>
        <fullName evidence="7">Sulfatase</fullName>
    </submittedName>
</protein>
<evidence type="ECO:0000313" key="8">
    <source>
        <dbReference type="Proteomes" id="UP001199816"/>
    </source>
</evidence>